<evidence type="ECO:0000256" key="1">
    <source>
        <dbReference type="ARBA" id="ARBA00022553"/>
    </source>
</evidence>
<dbReference type="FunFam" id="2.30.29.30:FF:000434">
    <property type="entry name" value="Rho guanine nucleotide exchange factor 17"/>
    <property type="match status" value="1"/>
</dbReference>
<feature type="region of interest" description="Disordered" evidence="3">
    <location>
        <begin position="811"/>
        <end position="831"/>
    </location>
</feature>
<dbReference type="PANTHER" id="PTHR12877">
    <property type="entry name" value="RHO GUANINE NUCLEOTIDE EXCHANGE FACTOR"/>
    <property type="match status" value="1"/>
</dbReference>
<evidence type="ECO:0000259" key="4">
    <source>
        <dbReference type="PROSITE" id="PS50010"/>
    </source>
</evidence>
<reference evidence="5" key="3">
    <citation type="submission" date="2025-09" db="UniProtKB">
        <authorList>
            <consortium name="Ensembl"/>
        </authorList>
    </citation>
    <scope>IDENTIFICATION</scope>
</reference>
<dbReference type="InterPro" id="IPR000219">
    <property type="entry name" value="DH_dom"/>
</dbReference>
<evidence type="ECO:0000256" key="2">
    <source>
        <dbReference type="ARBA" id="ARBA00022658"/>
    </source>
</evidence>
<dbReference type="PANTHER" id="PTHR12877:SF15">
    <property type="entry name" value="RHO GUANINE NUCLEOTIDE EXCHANGE FACTOR 17"/>
    <property type="match status" value="1"/>
</dbReference>
<dbReference type="Bgee" id="ENSACAG00000010271">
    <property type="expression patterns" value="Expressed in hemipenis and 10 other cell types or tissues"/>
</dbReference>
<organism evidence="5 6">
    <name type="scientific">Anolis carolinensis</name>
    <name type="common">Green anole</name>
    <name type="synonym">American chameleon</name>
    <dbReference type="NCBI Taxonomy" id="28377"/>
    <lineage>
        <taxon>Eukaryota</taxon>
        <taxon>Metazoa</taxon>
        <taxon>Chordata</taxon>
        <taxon>Craniata</taxon>
        <taxon>Vertebrata</taxon>
        <taxon>Euteleostomi</taxon>
        <taxon>Lepidosauria</taxon>
        <taxon>Squamata</taxon>
        <taxon>Bifurcata</taxon>
        <taxon>Unidentata</taxon>
        <taxon>Episquamata</taxon>
        <taxon>Toxicofera</taxon>
        <taxon>Iguania</taxon>
        <taxon>Dactyloidae</taxon>
        <taxon>Anolis</taxon>
    </lineage>
</organism>
<feature type="compositionally biased region" description="Low complexity" evidence="3">
    <location>
        <begin position="1831"/>
        <end position="1841"/>
    </location>
</feature>
<feature type="compositionally biased region" description="Polar residues" evidence="3">
    <location>
        <begin position="1917"/>
        <end position="1926"/>
    </location>
</feature>
<dbReference type="GO" id="GO:0005737">
    <property type="term" value="C:cytoplasm"/>
    <property type="evidence" value="ECO:0000318"/>
    <property type="project" value="GO_Central"/>
</dbReference>
<dbReference type="Gene3D" id="2.130.10.10">
    <property type="entry name" value="YVTN repeat-like/Quinoprotein amine dehydrogenase"/>
    <property type="match status" value="1"/>
</dbReference>
<dbReference type="Pfam" id="PF00621">
    <property type="entry name" value="RhoGEF"/>
    <property type="match status" value="2"/>
</dbReference>
<dbReference type="InterPro" id="IPR011993">
    <property type="entry name" value="PH-like_dom_sf"/>
</dbReference>
<proteinExistence type="predicted"/>
<feature type="compositionally biased region" description="Low complexity" evidence="3">
    <location>
        <begin position="104"/>
        <end position="116"/>
    </location>
</feature>
<feature type="compositionally biased region" description="Polar residues" evidence="3">
    <location>
        <begin position="1805"/>
        <end position="1819"/>
    </location>
</feature>
<dbReference type="GO" id="GO:0005085">
    <property type="term" value="F:guanyl-nucleotide exchange factor activity"/>
    <property type="evidence" value="ECO:0000318"/>
    <property type="project" value="GO_Central"/>
</dbReference>
<feature type="region of interest" description="Disordered" evidence="3">
    <location>
        <begin position="1272"/>
        <end position="1318"/>
    </location>
</feature>
<dbReference type="SUPFAM" id="SSF48065">
    <property type="entry name" value="DBL homology domain (DH-domain)"/>
    <property type="match status" value="1"/>
</dbReference>
<reference evidence="5" key="1">
    <citation type="submission" date="2009-12" db="EMBL/GenBank/DDBJ databases">
        <title>The Genome Sequence of Anolis carolinensis (Green Anole Lizard).</title>
        <authorList>
            <consortium name="The Genome Sequencing Platform"/>
            <person name="Di Palma F."/>
            <person name="Alfoldi J."/>
            <person name="Heiman D."/>
            <person name="Young S."/>
            <person name="Grabherr M."/>
            <person name="Johnson J."/>
            <person name="Lander E.S."/>
            <person name="Lindblad-Toh K."/>
        </authorList>
    </citation>
    <scope>NUCLEOTIDE SEQUENCE [LARGE SCALE GENOMIC DNA]</scope>
    <source>
        <strain evidence="5">JBL SC #1</strain>
    </source>
</reference>
<feature type="region of interest" description="Disordered" evidence="3">
    <location>
        <begin position="1154"/>
        <end position="1251"/>
    </location>
</feature>
<keyword evidence="2" id="KW-0344">Guanine-nucleotide releasing factor</keyword>
<feature type="compositionally biased region" description="Basic residues" evidence="3">
    <location>
        <begin position="1169"/>
        <end position="1179"/>
    </location>
</feature>
<feature type="compositionally biased region" description="Pro residues" evidence="3">
    <location>
        <begin position="51"/>
        <end position="63"/>
    </location>
</feature>
<dbReference type="SUPFAM" id="SSF50978">
    <property type="entry name" value="WD40 repeat-like"/>
    <property type="match status" value="1"/>
</dbReference>
<feature type="compositionally biased region" description="Gly residues" evidence="3">
    <location>
        <begin position="34"/>
        <end position="44"/>
    </location>
</feature>
<feature type="compositionally biased region" description="Low complexity" evidence="3">
    <location>
        <begin position="1864"/>
        <end position="1883"/>
    </location>
</feature>
<dbReference type="InterPro" id="IPR039919">
    <property type="entry name" value="ARHGEF10/ARHGEF17"/>
</dbReference>
<feature type="region of interest" description="Disordered" evidence="3">
    <location>
        <begin position="1802"/>
        <end position="1947"/>
    </location>
</feature>
<evidence type="ECO:0000256" key="3">
    <source>
        <dbReference type="SAM" id="MobiDB-lite"/>
    </source>
</evidence>
<dbReference type="InterPro" id="IPR035899">
    <property type="entry name" value="DBL_dom_sf"/>
</dbReference>
<dbReference type="SMART" id="SM00325">
    <property type="entry name" value="RhoGEF"/>
    <property type="match status" value="1"/>
</dbReference>
<feature type="domain" description="DH" evidence="4">
    <location>
        <begin position="1323"/>
        <end position="1496"/>
    </location>
</feature>
<dbReference type="Gene3D" id="2.30.29.30">
    <property type="entry name" value="Pleckstrin-homology domain (PH domain)/Phosphotyrosine-binding domain (PTB)"/>
    <property type="match status" value="1"/>
</dbReference>
<feature type="compositionally biased region" description="Polar residues" evidence="3">
    <location>
        <begin position="903"/>
        <end position="913"/>
    </location>
</feature>
<feature type="compositionally biased region" description="Low complexity" evidence="3">
    <location>
        <begin position="1285"/>
        <end position="1298"/>
    </location>
</feature>
<dbReference type="Gene3D" id="1.20.900.10">
    <property type="entry name" value="Dbl homology (DH) domain"/>
    <property type="match status" value="2"/>
</dbReference>
<feature type="region of interest" description="Disordered" evidence="3">
    <location>
        <begin position="2215"/>
        <end position="2234"/>
    </location>
</feature>
<feature type="compositionally biased region" description="Polar residues" evidence="3">
    <location>
        <begin position="241"/>
        <end position="251"/>
    </location>
</feature>
<dbReference type="InterPro" id="IPR036322">
    <property type="entry name" value="WD40_repeat_dom_sf"/>
</dbReference>
<dbReference type="GeneTree" id="ENSGT00940000153798"/>
<dbReference type="InParanoid" id="A0A803SYQ7"/>
<sequence length="2272" mass="246835">MAERRDPLERSSSSSALHRSLSAKRLGRRIGPPGQEGGGGGGGGSREEPRPAAPPPLPNPDAPSPCQAPCVKAHQPSAPAILGRRSPVRAASFSLLSRNVAKISSSSSSSATSSPASEPPRTPVRSLSPSVRQLSLRFGEPRGSDAQEEEQQLPARNEERALPSAGDPRPSLLAGAASPLDEPLSEARILGKRGSCGCAEPPASLPGPAATHEADPGGKELQQVPFASHPPPPPPPPRGLQTLSPRSSLEASSALDWPKVTEMRKLFGESFRRPQSAGPSKGEAAQEGGSGPRIVPKGRDLGSGNWGFPPPPLTPQSQLRGAGTDISGRAHFPPEEHNKETPPPPPPRSCIPYPGLRGHRRAAPQGGIAQREGERPPTQAPHLQWDGLHSNPASSAQQPSFLSSSLGTLEGNHWQKSLERSSGSEDEEEGLSASRKPCTRRKKEGIQGQASRGDLSAGMEWHLKAQEDLCQYICPLPTEEKTEPTPAAPLPCDGNTEGHRLFTRGLSEGCLLSTSGPLSSASPLPHVSRVSKVSIPPFVPSPSGSRSSSRYSSTETLKEEELLGGSWGGQGRSFQGGLGVFRSPSFNQSSSLARLQSQVRARPKLPLGIVKMKQELPSFENLQRCGLEAVESSKHRKSMSNPDIATETLALLNFLKSDLSELKARKKGSRANEPAEATLGSSHRYERYHHSVAGHQMAGRSQSEAQPLNRCAVGSRPTLKDLTATLRRAKSFTCSDKPQVPRRFFLQNTMKQSSSELYLSTLQATNDYNDGVSKTGKGREGDGLPVVIQDQYIQEARQVFEKISKIGSQHDYNFASDPKDRGNVKAGGGDTEMQKKDVLERGCEQGLKKVDSEGNLSFRKSSEELSGPESSMTDEGIVTEVETGPPYSYLNPSVEAWKAANQRRGSQTSQLETNEALLPSHTSRPNNEKDETLPNNKMAPQGLLEAPLTPSALRRRRKFPSVGNNGSESSNGSNGEANGETYRSLSDPMPHRRCSITEDSKNFSVDSNLLGSLNAKSGIPESSALALSECAGSAASDLSVCSDGVKDYNTVIQNIVSQPGAMDKVIDEKGNGKTIKKKSFSDPSRRGELASAGFDGPGEPISEMEQSIPPSSSEPILSEQREQIREPEVGRLGSLSEHVLPLQSEDEMVGEAKNYSFDPKLADVLSPRIVRRSSKKRTNRVNGQEHRSEETPETSGIPPSLNRARPSSKHVRHTSEPTTFVPIGDTTSPPASSNQNLHAGPPPGLSRLPLKPYPVLQAPSLEDVTKHYMLTLTSGEPPSAGTVDTPRSSPATPTTSEPKLPRCPKHHEDPGTSISRSKPQVDMRKHVIMTLLDTEQSYVESLRTLMQGYMKPLKQPENSILCDPSLVDEIFDQIPELLEHHEEFLDQISECMQNWHEKQKVGDILVQSVSTAAWTPCACNVPFQEPRGLISLGCMRENKEKQALSDLMIKPVQRIPRYELLVKDLLKHTPEEHPDHPFLLEAQRSIKQVAERINKGMKSAEEVERNARIVQEIESHIEGMEDVGFSKTAWKCVTVKAIGGKKDRSLFLFTDLLVCTTLKRKSGSLRRSSMSLYTAASVIDTASKYKLLWKLPLEDVDIVKGASQSTNRESIQKAICRLDEDLSTLGQVSKLSETLSFPHQGLDDVLKDLMASIHRELAEKQSLSFTMSFPPNKMELTATKADSTESYIFEFPNPDARHCFEQAFEDTKKKLASNKNCLDPEFLKAIPIMKTRSGMQFSCASPSHSSPENAYEVWVCNSDGYVGQVCLLSIRKEPIVETCIAVCSARILCIASVPGLKRTYRERPTSLTSPSSEPVQTANLEEPGPQQCLHISISGSSLELSEPMDSTNRDLVPFDSDDTDDESSPSPSGTLQSQASHSTISSSFGNEEIPSSKDATAETTSSEEEQDPGAFLPLSSACAQNRNSESPMDGRAMRRSSRGSFTRGSLEDLLSTDPEAYQSSMWLGTEDGCIHVYQSSDNIRNRKNSMKMQHSASVTCILYLDNQVFVSLANGELIAYQREAGRFWDAQNSKSLSLGSPGSPVTKMVAVSGKLWCGCQNRVIILNTSILQQEHTFQVGQDSNRSVTCLVSSSVGVWVTLQGSAQVRLYHPSSYDQLAEVDITPPVHKMLAGSDAIIRQHKAACLRITALLACKDLLWIGTSAGVVLTLSITANAASLKTPPLPVGLSQGHTGHVRFLTSIELPEGFDVLFPLPRDPGTEKSNDLEKRDSVRHRPSKSKMLVISGGDGYEDFRLTNSSETVGRDDSTNHLLLWRV</sequence>
<feature type="region of interest" description="Disordered" evidence="3">
    <location>
        <begin position="899"/>
        <end position="993"/>
    </location>
</feature>
<feature type="compositionally biased region" description="Low complexity" evidence="3">
    <location>
        <begin position="541"/>
        <end position="555"/>
    </location>
</feature>
<keyword evidence="1" id="KW-0597">Phosphoprotein</keyword>
<evidence type="ECO:0000313" key="5">
    <source>
        <dbReference type="Ensembl" id="ENSACAP00000028097.1"/>
    </source>
</evidence>
<dbReference type="Proteomes" id="UP000001646">
    <property type="component" value="Unplaced"/>
</dbReference>
<feature type="compositionally biased region" description="Basic and acidic residues" evidence="3">
    <location>
        <begin position="2215"/>
        <end position="2226"/>
    </location>
</feature>
<feature type="compositionally biased region" description="Basic and acidic residues" evidence="3">
    <location>
        <begin position="1119"/>
        <end position="1129"/>
    </location>
</feature>
<feature type="region of interest" description="Disordered" evidence="3">
    <location>
        <begin position="854"/>
        <end position="875"/>
    </location>
</feature>
<dbReference type="Ensembl" id="ENSACAT00000057982.1">
    <property type="protein sequence ID" value="ENSACAP00000028097.1"/>
    <property type="gene ID" value="ENSACAG00000010271.3"/>
</dbReference>
<dbReference type="InterPro" id="IPR015943">
    <property type="entry name" value="WD40/YVTN_repeat-like_dom_sf"/>
</dbReference>
<dbReference type="CDD" id="cd00160">
    <property type="entry name" value="RhoGEF"/>
    <property type="match status" value="1"/>
</dbReference>
<feature type="compositionally biased region" description="Low complexity" evidence="3">
    <location>
        <begin position="1099"/>
        <end position="1118"/>
    </location>
</feature>
<dbReference type="Pfam" id="PF19056">
    <property type="entry name" value="WD40_2"/>
    <property type="match status" value="1"/>
</dbReference>
<feature type="compositionally biased region" description="Low complexity" evidence="3">
    <location>
        <begin position="392"/>
        <end position="406"/>
    </location>
</feature>
<feature type="compositionally biased region" description="Pro residues" evidence="3">
    <location>
        <begin position="228"/>
        <end position="238"/>
    </location>
</feature>
<feature type="region of interest" description="Disordered" evidence="3">
    <location>
        <begin position="535"/>
        <end position="555"/>
    </location>
</feature>
<feature type="region of interest" description="Disordered" evidence="3">
    <location>
        <begin position="1069"/>
        <end position="1138"/>
    </location>
</feature>
<gene>
    <name evidence="5" type="primary">ARHGEF17</name>
</gene>
<evidence type="ECO:0000313" key="6">
    <source>
        <dbReference type="Proteomes" id="UP000001646"/>
    </source>
</evidence>
<feature type="compositionally biased region" description="Polar residues" evidence="3">
    <location>
        <begin position="1225"/>
        <end position="1237"/>
    </location>
</feature>
<feature type="compositionally biased region" description="Basic and acidic residues" evidence="3">
    <location>
        <begin position="1079"/>
        <end position="1088"/>
    </location>
</feature>
<dbReference type="PROSITE" id="PS50010">
    <property type="entry name" value="DH_2"/>
    <property type="match status" value="1"/>
</dbReference>
<feature type="compositionally biased region" description="Basic and acidic residues" evidence="3">
    <location>
        <begin position="259"/>
        <end position="272"/>
    </location>
</feature>
<dbReference type="SUPFAM" id="SSF50729">
    <property type="entry name" value="PH domain-like"/>
    <property type="match status" value="1"/>
</dbReference>
<feature type="compositionally biased region" description="Low complexity" evidence="3">
    <location>
        <begin position="961"/>
        <end position="980"/>
    </location>
</feature>
<reference evidence="5" key="2">
    <citation type="submission" date="2025-08" db="UniProtKB">
        <authorList>
            <consortium name="Ensembl"/>
        </authorList>
    </citation>
    <scope>IDENTIFICATION</scope>
</reference>
<feature type="region of interest" description="Disordered" evidence="3">
    <location>
        <begin position="1"/>
        <end position="85"/>
    </location>
</feature>
<dbReference type="Pfam" id="PF19057">
    <property type="entry name" value="PH_19"/>
    <property type="match status" value="1"/>
</dbReference>
<dbReference type="FunFam" id="2.130.10.10:FF:000206">
    <property type="entry name" value="Rho guanine nucleotide exchange factor 17"/>
    <property type="match status" value="1"/>
</dbReference>
<protein>
    <submittedName>
        <fullName evidence="5">Rho guanine nucleotide exchange factor 17</fullName>
    </submittedName>
</protein>
<keyword evidence="6" id="KW-1185">Reference proteome</keyword>
<name>A0A803SYQ7_ANOCA</name>
<dbReference type="GO" id="GO:0030036">
    <property type="term" value="P:actin cytoskeleton organization"/>
    <property type="evidence" value="ECO:0000318"/>
    <property type="project" value="GO_Central"/>
</dbReference>
<feature type="region of interest" description="Disordered" evidence="3">
    <location>
        <begin position="100"/>
        <end position="455"/>
    </location>
</feature>
<accession>A0A803SYQ7</accession>
<feature type="compositionally biased region" description="Low complexity" evidence="3">
    <location>
        <begin position="10"/>
        <end position="20"/>
    </location>
</feature>